<dbReference type="OrthoDB" id="3600072at2759"/>
<dbReference type="EMBL" id="NPHW01004545">
    <property type="protein sequence ID" value="OXV07800.1"/>
    <property type="molecule type" value="Genomic_DNA"/>
</dbReference>
<dbReference type="AlphaFoldDB" id="A0A232LUF6"/>
<proteinExistence type="predicted"/>
<dbReference type="GO" id="GO:0003676">
    <property type="term" value="F:nucleic acid binding"/>
    <property type="evidence" value="ECO:0007669"/>
    <property type="project" value="InterPro"/>
</dbReference>
<keyword evidence="2" id="KW-1185">Reference proteome</keyword>
<dbReference type="Gene3D" id="3.30.420.10">
    <property type="entry name" value="Ribonuclease H-like superfamily/Ribonuclease H"/>
    <property type="match status" value="1"/>
</dbReference>
<protein>
    <recommendedName>
        <fullName evidence="3">Integrase catalytic domain-containing protein</fullName>
    </recommendedName>
</protein>
<evidence type="ECO:0000313" key="2">
    <source>
        <dbReference type="Proteomes" id="UP000243515"/>
    </source>
</evidence>
<dbReference type="Proteomes" id="UP000243515">
    <property type="component" value="Unassembled WGS sequence"/>
</dbReference>
<dbReference type="InterPro" id="IPR036397">
    <property type="entry name" value="RNaseH_sf"/>
</dbReference>
<organism evidence="1 2">
    <name type="scientific">Elaphomyces granulatus</name>
    <dbReference type="NCBI Taxonomy" id="519963"/>
    <lineage>
        <taxon>Eukaryota</taxon>
        <taxon>Fungi</taxon>
        <taxon>Dikarya</taxon>
        <taxon>Ascomycota</taxon>
        <taxon>Pezizomycotina</taxon>
        <taxon>Eurotiomycetes</taxon>
        <taxon>Eurotiomycetidae</taxon>
        <taxon>Eurotiales</taxon>
        <taxon>Elaphomycetaceae</taxon>
        <taxon>Elaphomyces</taxon>
    </lineage>
</organism>
<comment type="caution">
    <text evidence="1">The sequence shown here is derived from an EMBL/GenBank/DDBJ whole genome shotgun (WGS) entry which is preliminary data.</text>
</comment>
<evidence type="ECO:0000313" key="1">
    <source>
        <dbReference type="EMBL" id="OXV07800.1"/>
    </source>
</evidence>
<reference evidence="1 2" key="1">
    <citation type="journal article" date="2015" name="Environ. Microbiol.">
        <title>Metagenome sequence of Elaphomyces granulatus from sporocarp tissue reveals Ascomycota ectomycorrhizal fingerprints of genome expansion and a Proteobacteria-rich microbiome.</title>
        <authorList>
            <person name="Quandt C.A."/>
            <person name="Kohler A."/>
            <person name="Hesse C.N."/>
            <person name="Sharpton T.J."/>
            <person name="Martin F."/>
            <person name="Spatafora J.W."/>
        </authorList>
    </citation>
    <scope>NUCLEOTIDE SEQUENCE [LARGE SCALE GENOMIC DNA]</scope>
    <source>
        <strain evidence="1 2">OSC145934</strain>
    </source>
</reference>
<gene>
    <name evidence="1" type="ORF">Egran_04437</name>
</gene>
<name>A0A232LUF6_9EURO</name>
<accession>A0A232LUF6</accession>
<evidence type="ECO:0008006" key="3">
    <source>
        <dbReference type="Google" id="ProtNLM"/>
    </source>
</evidence>
<sequence>MLFIDRRYHARNDRDRSYHARNKNNRSTRLTRQCFVCGQSGCWSTKHTAAEREKATSHFKQRVNRRVNQYIADYEDDPEHDRAPDENHDDDELLKDIEALVLNTDEPPLPIDTSSFITSIGTLDCDNANAIITQLADQSVEHSLNSSTTYLTNRRRERYTADRFFGIMLDSGAAEKSTAGYNQYLAYTKTFSKKEQQLDTSTAGSVHVQFGIGSTPSIGSITIHTPIGYATFHVTKTDTPCLLCLQDMDTMDVYFNNLENKVVCANGPREPIMRIFGHPFLIWGPITASLLTETEPRQLHRRFGHPATDRLIRLLERAGHDDQHHRHILEQITKYCAYCQNTDDHLDDLNLLFETMTSALITPSSSISSARWLNNISAQTTWDALRNCRIDVYVGPPDLIVHDAGTNFTAAEFQQNANSMTIQTKCVPVEAAQSIDIVERYHAPLEHSESSQTN</sequence>